<sequence length="151" mass="17230">MLKIATKSDISWIVELSYEKRLTYSKHQPNFWKMSENSNAVQEEWFESEIENPKVIALADGEKQGFIMGKIITPPEVYDAGLTLMIDDFCVKNENLWQTLGREMLNECIKIGKTKGVVQVLVVSGDHDMAKNKLLEDMNLAVASRWYTAKA</sequence>
<dbReference type="InterPro" id="IPR016181">
    <property type="entry name" value="Acyl_CoA_acyltransferase"/>
</dbReference>
<dbReference type="Proteomes" id="UP000321934">
    <property type="component" value="Chromosome"/>
</dbReference>
<name>A0A5B8XIR0_9RICK</name>
<evidence type="ECO:0000313" key="2">
    <source>
        <dbReference type="Proteomes" id="UP000321934"/>
    </source>
</evidence>
<gene>
    <name evidence="1" type="ORF">Deia_01080</name>
</gene>
<keyword evidence="1" id="KW-0808">Transferase</keyword>
<accession>A0A5B8XIR0</accession>
<dbReference type="Gene3D" id="3.40.630.30">
    <property type="match status" value="1"/>
</dbReference>
<dbReference type="EMBL" id="CP029077">
    <property type="protein sequence ID" value="QED23861.1"/>
    <property type="molecule type" value="Genomic_DNA"/>
</dbReference>
<keyword evidence="2" id="KW-1185">Reference proteome</keyword>
<reference evidence="1 2" key="1">
    <citation type="journal article" date="2019" name="ISME J.">
        <title>Deianiraea, an extracellular bacterium associated with the ciliate Paramecium, suggests an alternative scenario for the evolution of Rickettsiales.</title>
        <authorList>
            <person name="Castelli M."/>
            <person name="Sabaneyeva E."/>
            <person name="Lanzoni O."/>
            <person name="Lebedeva N."/>
            <person name="Floriano A.M."/>
            <person name="Gaiarsa S."/>
            <person name="Benken K."/>
            <person name="Modeo L."/>
            <person name="Bandi C."/>
            <person name="Potekhin A."/>
            <person name="Sassera D."/>
            <person name="Petroni G."/>
        </authorList>
    </citation>
    <scope>NUCLEOTIDE SEQUENCE [LARGE SCALE GENOMIC DNA]</scope>
    <source>
        <strain evidence="1">CyL4-1</strain>
    </source>
</reference>
<evidence type="ECO:0000313" key="1">
    <source>
        <dbReference type="EMBL" id="QED23861.1"/>
    </source>
</evidence>
<protein>
    <submittedName>
        <fullName evidence="1">N-acetyltransferase</fullName>
    </submittedName>
</protein>
<dbReference type="OrthoDB" id="3436673at2"/>
<dbReference type="SUPFAM" id="SSF55729">
    <property type="entry name" value="Acyl-CoA N-acyltransferases (Nat)"/>
    <property type="match status" value="1"/>
</dbReference>
<dbReference type="RefSeq" id="WP_146821301.1">
    <property type="nucleotide sequence ID" value="NZ_CP029077.1"/>
</dbReference>
<dbReference type="GO" id="GO:0016740">
    <property type="term" value="F:transferase activity"/>
    <property type="evidence" value="ECO:0007669"/>
    <property type="project" value="UniProtKB-KW"/>
</dbReference>
<proteinExistence type="predicted"/>
<organism evidence="1 2">
    <name type="scientific">Candidatus Deianiraea vastatrix</name>
    <dbReference type="NCBI Taxonomy" id="2163644"/>
    <lineage>
        <taxon>Bacteria</taxon>
        <taxon>Pseudomonadati</taxon>
        <taxon>Pseudomonadota</taxon>
        <taxon>Alphaproteobacteria</taxon>
        <taxon>Rickettsiales</taxon>
        <taxon>Candidatus Deianiraeaceae</taxon>
        <taxon>Candidatus Deianiraea</taxon>
    </lineage>
</organism>
<dbReference type="AlphaFoldDB" id="A0A5B8XIR0"/>